<organism evidence="2 3">
    <name type="scientific">Staurois parvus</name>
    <dbReference type="NCBI Taxonomy" id="386267"/>
    <lineage>
        <taxon>Eukaryota</taxon>
        <taxon>Metazoa</taxon>
        <taxon>Chordata</taxon>
        <taxon>Craniata</taxon>
        <taxon>Vertebrata</taxon>
        <taxon>Euteleostomi</taxon>
        <taxon>Amphibia</taxon>
        <taxon>Batrachia</taxon>
        <taxon>Anura</taxon>
        <taxon>Neobatrachia</taxon>
        <taxon>Ranoidea</taxon>
        <taxon>Ranidae</taxon>
        <taxon>Staurois</taxon>
    </lineage>
</organism>
<dbReference type="EMBL" id="CATNWA010004226">
    <property type="protein sequence ID" value="CAI9547318.1"/>
    <property type="molecule type" value="Genomic_DNA"/>
</dbReference>
<gene>
    <name evidence="2" type="ORF">SPARVUS_LOCUS2965236</name>
</gene>
<evidence type="ECO:0000256" key="1">
    <source>
        <dbReference type="SAM" id="MobiDB-lite"/>
    </source>
</evidence>
<protein>
    <submittedName>
        <fullName evidence="2">Uncharacterized protein</fullName>
    </submittedName>
</protein>
<dbReference type="Proteomes" id="UP001162483">
    <property type="component" value="Unassembled WGS sequence"/>
</dbReference>
<proteinExistence type="predicted"/>
<feature type="non-terminal residue" evidence="2">
    <location>
        <position position="49"/>
    </location>
</feature>
<reference evidence="2" key="1">
    <citation type="submission" date="2023-05" db="EMBL/GenBank/DDBJ databases">
        <authorList>
            <person name="Stuckert A."/>
        </authorList>
    </citation>
    <scope>NUCLEOTIDE SEQUENCE</scope>
</reference>
<evidence type="ECO:0000313" key="3">
    <source>
        <dbReference type="Proteomes" id="UP001162483"/>
    </source>
</evidence>
<comment type="caution">
    <text evidence="2">The sequence shown here is derived from an EMBL/GenBank/DDBJ whole genome shotgun (WGS) entry which is preliminary data.</text>
</comment>
<sequence>MKRSASRACAVGTRMRSRKLSQPGAHTEDASLLEYRTPVKRRDRGTGKW</sequence>
<evidence type="ECO:0000313" key="2">
    <source>
        <dbReference type="EMBL" id="CAI9547318.1"/>
    </source>
</evidence>
<feature type="region of interest" description="Disordered" evidence="1">
    <location>
        <begin position="1"/>
        <end position="29"/>
    </location>
</feature>
<name>A0ABN9BIC6_9NEOB</name>
<keyword evidence="3" id="KW-1185">Reference proteome</keyword>
<accession>A0ABN9BIC6</accession>